<name>A0ABY9CRE3_VITVI</name>
<evidence type="ECO:0000313" key="2">
    <source>
        <dbReference type="EMBL" id="WJZ97177.1"/>
    </source>
</evidence>
<evidence type="ECO:0000313" key="3">
    <source>
        <dbReference type="Proteomes" id="UP001227230"/>
    </source>
</evidence>
<reference evidence="2 3" key="1">
    <citation type="journal article" date="2023" name="Hortic Res">
        <title>The complete reference genome for grapevine (Vitis vinifera L.) genetics and breeding.</title>
        <authorList>
            <person name="Shi X."/>
            <person name="Cao S."/>
            <person name="Wang X."/>
            <person name="Huang S."/>
            <person name="Wang Y."/>
            <person name="Liu Z."/>
            <person name="Liu W."/>
            <person name="Leng X."/>
            <person name="Peng Y."/>
            <person name="Wang N."/>
            <person name="Wang Y."/>
            <person name="Ma Z."/>
            <person name="Xu X."/>
            <person name="Zhang F."/>
            <person name="Xue H."/>
            <person name="Zhong H."/>
            <person name="Wang Y."/>
            <person name="Zhang K."/>
            <person name="Velt A."/>
            <person name="Avia K."/>
            <person name="Holtgrawe D."/>
            <person name="Grimplet J."/>
            <person name="Matus J.T."/>
            <person name="Ware D."/>
            <person name="Wu X."/>
            <person name="Wang H."/>
            <person name="Liu C."/>
            <person name="Fang Y."/>
            <person name="Rustenholz C."/>
            <person name="Cheng Z."/>
            <person name="Xiao H."/>
            <person name="Zhou Y."/>
        </authorList>
    </citation>
    <scope>NUCLEOTIDE SEQUENCE [LARGE SCALE GENOMIC DNA]</scope>
    <source>
        <strain evidence="3">cv. Pinot noir / PN40024</strain>
        <tissue evidence="2">Leaf</tissue>
    </source>
</reference>
<accession>A0ABY9CRE3</accession>
<dbReference type="PROSITE" id="PS50878">
    <property type="entry name" value="RT_POL"/>
    <property type="match status" value="1"/>
</dbReference>
<keyword evidence="3" id="KW-1185">Reference proteome</keyword>
<gene>
    <name evidence="2" type="ORF">VitviT2T_015802</name>
</gene>
<dbReference type="InterPro" id="IPR000477">
    <property type="entry name" value="RT_dom"/>
</dbReference>
<dbReference type="Proteomes" id="UP001227230">
    <property type="component" value="Chromosome 10"/>
</dbReference>
<organism evidence="2 3">
    <name type="scientific">Vitis vinifera</name>
    <name type="common">Grape</name>
    <dbReference type="NCBI Taxonomy" id="29760"/>
    <lineage>
        <taxon>Eukaryota</taxon>
        <taxon>Viridiplantae</taxon>
        <taxon>Streptophyta</taxon>
        <taxon>Embryophyta</taxon>
        <taxon>Tracheophyta</taxon>
        <taxon>Spermatophyta</taxon>
        <taxon>Magnoliopsida</taxon>
        <taxon>eudicotyledons</taxon>
        <taxon>Gunneridae</taxon>
        <taxon>Pentapetalae</taxon>
        <taxon>rosids</taxon>
        <taxon>Vitales</taxon>
        <taxon>Vitaceae</taxon>
        <taxon>Viteae</taxon>
        <taxon>Vitis</taxon>
    </lineage>
</organism>
<feature type="domain" description="Reverse transcriptase" evidence="1">
    <location>
        <begin position="1"/>
        <end position="74"/>
    </location>
</feature>
<dbReference type="EMBL" id="CP126657">
    <property type="protein sequence ID" value="WJZ97177.1"/>
    <property type="molecule type" value="Genomic_DNA"/>
</dbReference>
<evidence type="ECO:0000259" key="1">
    <source>
        <dbReference type="PROSITE" id="PS50878"/>
    </source>
</evidence>
<proteinExistence type="predicted"/>
<sequence length="81" mass="9645">MDSFIQQAEGEIGYVRYVDDMLIAIKSGKNSEALYHRFRKFFQEALQKIKLEETSVERIRERPKKRLVFLGLVVSRKKREP</sequence>
<protein>
    <recommendedName>
        <fullName evidence="1">Reverse transcriptase domain-containing protein</fullName>
    </recommendedName>
</protein>